<proteinExistence type="predicted"/>
<dbReference type="Proteomes" id="UP000030408">
    <property type="component" value="Unassembled WGS sequence"/>
</dbReference>
<name>A0A0A3IMU6_9BACL</name>
<organism evidence="1 2">
    <name type="scientific">Ureibacillus sinduriensis BLB-1 = JCM 15800</name>
    <dbReference type="NCBI Taxonomy" id="1384057"/>
    <lineage>
        <taxon>Bacteria</taxon>
        <taxon>Bacillati</taxon>
        <taxon>Bacillota</taxon>
        <taxon>Bacilli</taxon>
        <taxon>Bacillales</taxon>
        <taxon>Caryophanaceae</taxon>
        <taxon>Ureibacillus</taxon>
    </lineage>
</organism>
<protein>
    <submittedName>
        <fullName evidence="1">Uncharacterized protein</fullName>
    </submittedName>
</protein>
<dbReference type="OrthoDB" id="2972493at2"/>
<keyword evidence="2" id="KW-1185">Reference proteome</keyword>
<sequence>MRKIFSSNIKLDSLLLAYFDKNHLKKSIVCQSKDGLVWYIDDQSFDNICYYGFIVNDSFWICDPNSIEYTTFEGEIFSVGITVKERIAKMLNISSTETGSDFIKENYKIYDKKSIFSNLDNAICFRANIEGVITDSLVILQILDPMGNIFHMSSELLNENKVDGRRVYYAGMRVSDFLVEGTWTFQLVYGDKLLCSEEIKYKVYKNGYRDRAINTKASNQSLINFKC</sequence>
<gene>
    <name evidence="1" type="ORF">CD33_08310</name>
</gene>
<dbReference type="AlphaFoldDB" id="A0A0A3IMU6"/>
<comment type="caution">
    <text evidence="1">The sequence shown here is derived from an EMBL/GenBank/DDBJ whole genome shotgun (WGS) entry which is preliminary data.</text>
</comment>
<evidence type="ECO:0000313" key="1">
    <source>
        <dbReference type="EMBL" id="KGR76162.1"/>
    </source>
</evidence>
<accession>A0A0A3IMU6</accession>
<dbReference type="RefSeq" id="WP_036199833.1">
    <property type="nucleotide sequence ID" value="NZ_AVCY01000009.1"/>
</dbReference>
<dbReference type="EMBL" id="JPVO01000047">
    <property type="protein sequence ID" value="KGR76162.1"/>
    <property type="molecule type" value="Genomic_DNA"/>
</dbReference>
<evidence type="ECO:0000313" key="2">
    <source>
        <dbReference type="Proteomes" id="UP000030408"/>
    </source>
</evidence>
<reference evidence="1 2" key="1">
    <citation type="submission" date="2014-02" db="EMBL/GenBank/DDBJ databases">
        <title>Draft genome sequence of Lysinibacillus sinduriensis JCM 15800.</title>
        <authorList>
            <person name="Zhang F."/>
            <person name="Wang G."/>
            <person name="Zhang L."/>
        </authorList>
    </citation>
    <scope>NUCLEOTIDE SEQUENCE [LARGE SCALE GENOMIC DNA]</scope>
    <source>
        <strain evidence="1 2">JCM 15800</strain>
    </source>
</reference>